<dbReference type="GO" id="GO:0005829">
    <property type="term" value="C:cytosol"/>
    <property type="evidence" value="ECO:0007669"/>
    <property type="project" value="TreeGrafter"/>
</dbReference>
<dbReference type="Proteomes" id="UP000823990">
    <property type="component" value="Unassembled WGS sequence"/>
</dbReference>
<evidence type="ECO:0000256" key="1">
    <source>
        <dbReference type="ARBA" id="ARBA00001936"/>
    </source>
</evidence>
<evidence type="ECO:0000256" key="6">
    <source>
        <dbReference type="ARBA" id="ARBA00022840"/>
    </source>
</evidence>
<dbReference type="PIRSF" id="PIRSF039102">
    <property type="entry name" value="Ddl/VanB"/>
    <property type="match status" value="1"/>
</dbReference>
<feature type="binding site" evidence="14">
    <location>
        <position position="305"/>
    </location>
    <ligand>
        <name>Mg(2+)</name>
        <dbReference type="ChEBI" id="CHEBI:18420"/>
        <label>1</label>
    </ligand>
</feature>
<dbReference type="NCBIfam" id="TIGR01205">
    <property type="entry name" value="D_ala_D_alaTIGR"/>
    <property type="match status" value="1"/>
</dbReference>
<dbReference type="GO" id="GO:0008360">
    <property type="term" value="P:regulation of cell shape"/>
    <property type="evidence" value="ECO:0007669"/>
    <property type="project" value="UniProtKB-KW"/>
</dbReference>
<dbReference type="InterPro" id="IPR016185">
    <property type="entry name" value="PreATP-grasp_dom_sf"/>
</dbReference>
<dbReference type="InterPro" id="IPR013815">
    <property type="entry name" value="ATP_grasp_subdomain_1"/>
</dbReference>
<keyword evidence="6 15" id="KW-0067">ATP-binding</keyword>
<dbReference type="PANTHER" id="PTHR23132:SF25">
    <property type="entry name" value="D-ALANINE--D-ALANINE LIGASE A"/>
    <property type="match status" value="1"/>
</dbReference>
<comment type="cofactor">
    <cofactor evidence="1">
        <name>Mn(2+)</name>
        <dbReference type="ChEBI" id="CHEBI:29035"/>
    </cofactor>
</comment>
<dbReference type="InterPro" id="IPR005905">
    <property type="entry name" value="D_ala_D_ala"/>
</dbReference>
<keyword evidence="11 12" id="KW-0961">Cell wall biogenesis/degradation</keyword>
<protein>
    <recommendedName>
        <fullName evidence="12">D-alanine--D-alanine ligase</fullName>
        <ecNumber evidence="12">6.3.2.4</ecNumber>
    </recommendedName>
    <alternativeName>
        <fullName evidence="12">D-Ala-D-Ala ligase</fullName>
    </alternativeName>
    <alternativeName>
        <fullName evidence="12">D-alanylalanine synthetase</fullName>
    </alternativeName>
</protein>
<feature type="active site" evidence="13">
    <location>
        <position position="179"/>
    </location>
</feature>
<dbReference type="GO" id="GO:0005524">
    <property type="term" value="F:ATP binding"/>
    <property type="evidence" value="ECO:0007669"/>
    <property type="project" value="UniProtKB-UniRule"/>
</dbReference>
<dbReference type="GO" id="GO:0071555">
    <property type="term" value="P:cell wall organization"/>
    <property type="evidence" value="ECO:0007669"/>
    <property type="project" value="UniProtKB-KW"/>
</dbReference>
<evidence type="ECO:0000256" key="9">
    <source>
        <dbReference type="ARBA" id="ARBA00022984"/>
    </source>
</evidence>
<evidence type="ECO:0000313" key="18">
    <source>
        <dbReference type="Proteomes" id="UP000823990"/>
    </source>
</evidence>
<dbReference type="PROSITE" id="PS00843">
    <property type="entry name" value="DALA_DALA_LIGASE_1"/>
    <property type="match status" value="1"/>
</dbReference>
<keyword evidence="4 14" id="KW-0479">Metal-binding</keyword>
<comment type="cofactor">
    <cofactor evidence="14">
        <name>Mg(2+)</name>
        <dbReference type="ChEBI" id="CHEBI:18420"/>
    </cofactor>
    <cofactor evidence="14">
        <name>Mn(2+)</name>
        <dbReference type="ChEBI" id="CHEBI:29035"/>
    </cofactor>
    <text evidence="14">Binds 2 magnesium or manganese ions per subunit.</text>
</comment>
<keyword evidence="8 12" id="KW-0133">Cell shape</keyword>
<feature type="binding site" evidence="14">
    <location>
        <position position="307"/>
    </location>
    <ligand>
        <name>Mg(2+)</name>
        <dbReference type="ChEBI" id="CHEBI:18420"/>
        <label>2</label>
    </ligand>
</feature>
<evidence type="ECO:0000256" key="2">
    <source>
        <dbReference type="ARBA" id="ARBA00010871"/>
    </source>
</evidence>
<dbReference type="PANTHER" id="PTHR23132">
    <property type="entry name" value="D-ALANINE--D-ALANINE LIGASE"/>
    <property type="match status" value="1"/>
</dbReference>
<dbReference type="SUPFAM" id="SSF56059">
    <property type="entry name" value="Glutathione synthetase ATP-binding domain-like"/>
    <property type="match status" value="1"/>
</dbReference>
<feature type="binding site" evidence="14">
    <location>
        <position position="292"/>
    </location>
    <ligand>
        <name>Mg(2+)</name>
        <dbReference type="ChEBI" id="CHEBI:18420"/>
        <label>1</label>
    </ligand>
</feature>
<evidence type="ECO:0000256" key="4">
    <source>
        <dbReference type="ARBA" id="ARBA00022723"/>
    </source>
</evidence>
<dbReference type="Gene3D" id="3.30.470.20">
    <property type="entry name" value="ATP-grasp fold, B domain"/>
    <property type="match status" value="1"/>
</dbReference>
<evidence type="ECO:0000256" key="12">
    <source>
        <dbReference type="HAMAP-Rule" id="MF_00047"/>
    </source>
</evidence>
<dbReference type="Gene3D" id="3.40.50.20">
    <property type="match status" value="1"/>
</dbReference>
<sequence length="358" mass="38685">MAIAVLFGGRSCEHDVSIVTGVQALSALKSYKPLPVYIDAEGRWHTGGALFTVPGVRAGKGLKSVYMSPGSDILRYRSGRAAARIDVAVLCCHGAGGEDGSLQGFLELCGVPYTGAGVLPSAVCLDKAEFKARAASLGFPVLPHASFTRREWNEDIYSVAERINAVGYPLMVKPSRQGSSIGISPAKDEAELVAAVRTALHFDNAIVAEKLLEGFRELSCAALSDGKNIEISRVEEPVGWKKFLTYRDKYAGKHAVRRRLPADIPEETEKKVREMTGKLFSAFSLAGVARVDFLLAADGELYVNEANTVPGSLAEYLFAASGMSTSEFYRRLLASARAEAEERRLLVYRFSPALTAEK</sequence>
<comment type="caution">
    <text evidence="17">The sequence shown here is derived from an EMBL/GenBank/DDBJ whole genome shotgun (WGS) entry which is preliminary data.</text>
</comment>
<evidence type="ECO:0000256" key="11">
    <source>
        <dbReference type="ARBA" id="ARBA00023316"/>
    </source>
</evidence>
<dbReference type="PROSITE" id="PS00844">
    <property type="entry name" value="DALA_DALA_LIGASE_2"/>
    <property type="match status" value="1"/>
</dbReference>
<name>A0A9D1TR74_9FIRM</name>
<dbReference type="InterPro" id="IPR011127">
    <property type="entry name" value="Dala_Dala_lig_N"/>
</dbReference>
<reference evidence="17" key="2">
    <citation type="submission" date="2021-04" db="EMBL/GenBank/DDBJ databases">
        <authorList>
            <person name="Gilroy R."/>
        </authorList>
    </citation>
    <scope>NUCLEOTIDE SEQUENCE</scope>
    <source>
        <strain evidence="17">12435</strain>
    </source>
</reference>
<keyword evidence="9 12" id="KW-0573">Peptidoglycan synthesis</keyword>
<evidence type="ECO:0000256" key="10">
    <source>
        <dbReference type="ARBA" id="ARBA00023211"/>
    </source>
</evidence>
<dbReference type="GO" id="GO:0009252">
    <property type="term" value="P:peptidoglycan biosynthetic process"/>
    <property type="evidence" value="ECO:0007669"/>
    <property type="project" value="UniProtKB-UniRule"/>
</dbReference>
<dbReference type="Pfam" id="PF07478">
    <property type="entry name" value="Dala_Dala_lig_C"/>
    <property type="match status" value="1"/>
</dbReference>
<dbReference type="EC" id="6.3.2.4" evidence="12"/>
<dbReference type="NCBIfam" id="NF002528">
    <property type="entry name" value="PRK01966.1-4"/>
    <property type="match status" value="1"/>
</dbReference>
<proteinExistence type="inferred from homology"/>
<feature type="active site" evidence="13">
    <location>
        <position position="312"/>
    </location>
</feature>
<dbReference type="InterPro" id="IPR011761">
    <property type="entry name" value="ATP-grasp"/>
</dbReference>
<dbReference type="InterPro" id="IPR011095">
    <property type="entry name" value="Dala_Dala_lig_C"/>
</dbReference>
<keyword evidence="3 12" id="KW-0436">Ligase</keyword>
<comment type="similarity">
    <text evidence="2 12">Belongs to the D-alanine--D-alanine ligase family.</text>
</comment>
<evidence type="ECO:0000313" key="17">
    <source>
        <dbReference type="EMBL" id="HIW02149.1"/>
    </source>
</evidence>
<keyword evidence="12" id="KW-0963">Cytoplasm</keyword>
<feature type="active site" evidence="13">
    <location>
        <position position="13"/>
    </location>
</feature>
<accession>A0A9D1TR74</accession>
<comment type="subcellular location">
    <subcellularLocation>
        <location evidence="12">Cytoplasm</location>
    </subcellularLocation>
</comment>
<evidence type="ECO:0000256" key="14">
    <source>
        <dbReference type="PIRSR" id="PIRSR039102-3"/>
    </source>
</evidence>
<dbReference type="Pfam" id="PF01820">
    <property type="entry name" value="Dala_Dala_lig_N"/>
    <property type="match status" value="1"/>
</dbReference>
<dbReference type="AlphaFoldDB" id="A0A9D1TR74"/>
<dbReference type="SUPFAM" id="SSF52440">
    <property type="entry name" value="PreATP-grasp domain"/>
    <property type="match status" value="1"/>
</dbReference>
<reference evidence="17" key="1">
    <citation type="journal article" date="2021" name="PeerJ">
        <title>Extensive microbial diversity within the chicken gut microbiome revealed by metagenomics and culture.</title>
        <authorList>
            <person name="Gilroy R."/>
            <person name="Ravi A."/>
            <person name="Getino M."/>
            <person name="Pursley I."/>
            <person name="Horton D.L."/>
            <person name="Alikhan N.F."/>
            <person name="Baker D."/>
            <person name="Gharbi K."/>
            <person name="Hall N."/>
            <person name="Watson M."/>
            <person name="Adriaenssens E.M."/>
            <person name="Foster-Nyarko E."/>
            <person name="Jarju S."/>
            <person name="Secka A."/>
            <person name="Antonio M."/>
            <person name="Oren A."/>
            <person name="Chaudhuri R.R."/>
            <person name="La Ragione R."/>
            <person name="Hildebrand F."/>
            <person name="Pallen M.J."/>
        </authorList>
    </citation>
    <scope>NUCLEOTIDE SEQUENCE</scope>
    <source>
        <strain evidence="17">12435</strain>
    </source>
</reference>
<dbReference type="EMBL" id="DXHS01000040">
    <property type="protein sequence ID" value="HIW02149.1"/>
    <property type="molecule type" value="Genomic_DNA"/>
</dbReference>
<evidence type="ECO:0000256" key="7">
    <source>
        <dbReference type="ARBA" id="ARBA00022842"/>
    </source>
</evidence>
<gene>
    <name evidence="12" type="primary">ddl</name>
    <name evidence="17" type="ORF">H9892_02290</name>
</gene>
<evidence type="ECO:0000256" key="3">
    <source>
        <dbReference type="ARBA" id="ARBA00022598"/>
    </source>
</evidence>
<comment type="pathway">
    <text evidence="12">Cell wall biogenesis; peptidoglycan biosynthesis.</text>
</comment>
<evidence type="ECO:0000256" key="5">
    <source>
        <dbReference type="ARBA" id="ARBA00022741"/>
    </source>
</evidence>
<dbReference type="HAMAP" id="MF_00047">
    <property type="entry name" value="Dala_Dala_lig"/>
    <property type="match status" value="1"/>
</dbReference>
<keyword evidence="10 14" id="KW-0464">Manganese</keyword>
<organism evidence="17 18">
    <name type="scientific">Candidatus Protoclostridium stercorigallinarum</name>
    <dbReference type="NCBI Taxonomy" id="2838741"/>
    <lineage>
        <taxon>Bacteria</taxon>
        <taxon>Bacillati</taxon>
        <taxon>Bacillota</taxon>
        <taxon>Clostridia</taxon>
        <taxon>Candidatus Protoclostridium</taxon>
    </lineage>
</organism>
<dbReference type="PROSITE" id="PS50975">
    <property type="entry name" value="ATP_GRASP"/>
    <property type="match status" value="1"/>
</dbReference>
<dbReference type="GO" id="GO:0008716">
    <property type="term" value="F:D-alanine-D-alanine ligase activity"/>
    <property type="evidence" value="ECO:0007669"/>
    <property type="project" value="UniProtKB-UniRule"/>
</dbReference>
<comment type="catalytic activity">
    <reaction evidence="12">
        <text>2 D-alanine + ATP = D-alanyl-D-alanine + ADP + phosphate + H(+)</text>
        <dbReference type="Rhea" id="RHEA:11224"/>
        <dbReference type="ChEBI" id="CHEBI:15378"/>
        <dbReference type="ChEBI" id="CHEBI:30616"/>
        <dbReference type="ChEBI" id="CHEBI:43474"/>
        <dbReference type="ChEBI" id="CHEBI:57416"/>
        <dbReference type="ChEBI" id="CHEBI:57822"/>
        <dbReference type="ChEBI" id="CHEBI:456216"/>
        <dbReference type="EC" id="6.3.2.4"/>
    </reaction>
</comment>
<evidence type="ECO:0000256" key="8">
    <source>
        <dbReference type="ARBA" id="ARBA00022960"/>
    </source>
</evidence>
<evidence type="ECO:0000259" key="16">
    <source>
        <dbReference type="PROSITE" id="PS50975"/>
    </source>
</evidence>
<dbReference type="InterPro" id="IPR000291">
    <property type="entry name" value="D-Ala_lig_Van_CS"/>
</dbReference>
<keyword evidence="7 14" id="KW-0460">Magnesium</keyword>
<keyword evidence="5 15" id="KW-0547">Nucleotide-binding</keyword>
<evidence type="ECO:0000256" key="15">
    <source>
        <dbReference type="PROSITE-ProRule" id="PRU00409"/>
    </source>
</evidence>
<dbReference type="GO" id="GO:0046872">
    <property type="term" value="F:metal ion binding"/>
    <property type="evidence" value="ECO:0007669"/>
    <property type="project" value="UniProtKB-KW"/>
</dbReference>
<comment type="function">
    <text evidence="12">Cell wall formation.</text>
</comment>
<dbReference type="Gene3D" id="3.30.1490.20">
    <property type="entry name" value="ATP-grasp fold, A domain"/>
    <property type="match status" value="1"/>
</dbReference>
<evidence type="ECO:0000256" key="13">
    <source>
        <dbReference type="PIRSR" id="PIRSR039102-1"/>
    </source>
</evidence>
<feature type="domain" description="ATP-grasp" evidence="16">
    <location>
        <begin position="131"/>
        <end position="334"/>
    </location>
</feature>
<feature type="binding site" evidence="14">
    <location>
        <position position="305"/>
    </location>
    <ligand>
        <name>Mg(2+)</name>
        <dbReference type="ChEBI" id="CHEBI:18420"/>
        <label>2</label>
    </ligand>
</feature>